<comment type="caution">
    <text evidence="3">The sequence shown here is derived from an EMBL/GenBank/DDBJ whole genome shotgun (WGS) entry which is preliminary data.</text>
</comment>
<evidence type="ECO:0000256" key="1">
    <source>
        <dbReference type="SAM" id="MobiDB-lite"/>
    </source>
</evidence>
<dbReference type="EMBL" id="JARQZJ010000112">
    <property type="protein sequence ID" value="KAK9887520.1"/>
    <property type="molecule type" value="Genomic_DNA"/>
</dbReference>
<dbReference type="AlphaFoldDB" id="A0AAW1V224"/>
<feature type="region of interest" description="Disordered" evidence="1">
    <location>
        <begin position="43"/>
        <end position="73"/>
    </location>
</feature>
<accession>A0AAW1V224</accession>
<evidence type="ECO:0000313" key="3">
    <source>
        <dbReference type="EMBL" id="KAK9887520.1"/>
    </source>
</evidence>
<evidence type="ECO:0000313" key="4">
    <source>
        <dbReference type="Proteomes" id="UP001431783"/>
    </source>
</evidence>
<reference evidence="3 4" key="1">
    <citation type="submission" date="2023-03" db="EMBL/GenBank/DDBJ databases">
        <title>Genome insight into feeding habits of ladybird beetles.</title>
        <authorList>
            <person name="Li H.-S."/>
            <person name="Huang Y.-H."/>
            <person name="Pang H."/>
        </authorList>
    </citation>
    <scope>NUCLEOTIDE SEQUENCE [LARGE SCALE GENOMIC DNA]</scope>
    <source>
        <strain evidence="3">SYSU_2023b</strain>
        <tissue evidence="3">Whole body</tissue>
    </source>
</reference>
<proteinExistence type="predicted"/>
<gene>
    <name evidence="2" type="ORF">WA026_022471</name>
    <name evidence="3" type="ORF">WA026_023071</name>
</gene>
<evidence type="ECO:0000313" key="2">
    <source>
        <dbReference type="EMBL" id="KAK9873410.1"/>
    </source>
</evidence>
<dbReference type="Proteomes" id="UP001431783">
    <property type="component" value="Unassembled WGS sequence"/>
</dbReference>
<keyword evidence="4" id="KW-1185">Reference proteome</keyword>
<sequence length="116" mass="13102">MDFNFYFIGAKEAETEEYEIINDLLADQIMSSHTLNVKYEFRYDNEPSGSEGANNTYVPDPSSDQTLEEPGPSIIFSERESIFLHQVEDSNVDEQNGVADENEKMMAPPAKKNQAS</sequence>
<name>A0AAW1V224_9CUCU</name>
<dbReference type="EMBL" id="JARQZJ010000019">
    <property type="protein sequence ID" value="KAK9873410.1"/>
    <property type="molecule type" value="Genomic_DNA"/>
</dbReference>
<feature type="region of interest" description="Disordered" evidence="1">
    <location>
        <begin position="87"/>
        <end position="116"/>
    </location>
</feature>
<organism evidence="3 4">
    <name type="scientific">Henosepilachna vigintioctopunctata</name>
    <dbReference type="NCBI Taxonomy" id="420089"/>
    <lineage>
        <taxon>Eukaryota</taxon>
        <taxon>Metazoa</taxon>
        <taxon>Ecdysozoa</taxon>
        <taxon>Arthropoda</taxon>
        <taxon>Hexapoda</taxon>
        <taxon>Insecta</taxon>
        <taxon>Pterygota</taxon>
        <taxon>Neoptera</taxon>
        <taxon>Endopterygota</taxon>
        <taxon>Coleoptera</taxon>
        <taxon>Polyphaga</taxon>
        <taxon>Cucujiformia</taxon>
        <taxon>Coccinelloidea</taxon>
        <taxon>Coccinellidae</taxon>
        <taxon>Epilachninae</taxon>
        <taxon>Epilachnini</taxon>
        <taxon>Henosepilachna</taxon>
    </lineage>
</organism>
<protein>
    <submittedName>
        <fullName evidence="3">Uncharacterized protein</fullName>
    </submittedName>
</protein>
<feature type="compositionally biased region" description="Polar residues" evidence="1">
    <location>
        <begin position="47"/>
        <end position="65"/>
    </location>
</feature>